<reference evidence="3" key="1">
    <citation type="submission" date="2006-03" db="EMBL/GenBank/DDBJ databases">
        <authorList>
            <person name="Ribeiro J.M.C."/>
            <person name="Chandra P.K."/>
            <person name="Calvo E."/>
            <person name="Pham V.M."/>
            <person name="Wikel S.K."/>
        </authorList>
    </citation>
    <scope>NUCLEOTIDE SEQUENCE</scope>
</reference>
<feature type="region of interest" description="Disordered" evidence="1">
    <location>
        <begin position="83"/>
        <end position="107"/>
    </location>
</feature>
<proteinExistence type="evidence at transcript level"/>
<organism evidence="3">
    <name type="scientific">Aedes aegypti</name>
    <name type="common">Yellowfever mosquito</name>
    <name type="synonym">Culex aegypti</name>
    <dbReference type="NCBI Taxonomy" id="7159"/>
    <lineage>
        <taxon>Eukaryota</taxon>
        <taxon>Metazoa</taxon>
        <taxon>Ecdysozoa</taxon>
        <taxon>Arthropoda</taxon>
        <taxon>Hexapoda</taxon>
        <taxon>Insecta</taxon>
        <taxon>Pterygota</taxon>
        <taxon>Neoptera</taxon>
        <taxon>Endopterygota</taxon>
        <taxon>Diptera</taxon>
        <taxon>Nematocera</taxon>
        <taxon>Culicoidea</taxon>
        <taxon>Culicidae</taxon>
        <taxon>Culicinae</taxon>
        <taxon>Aedini</taxon>
        <taxon>Aedes</taxon>
        <taxon>Stegomyia</taxon>
    </lineage>
</organism>
<feature type="transmembrane region" description="Helical" evidence="2">
    <location>
        <begin position="20"/>
        <end position="40"/>
    </location>
</feature>
<evidence type="ECO:0000256" key="1">
    <source>
        <dbReference type="SAM" id="MobiDB-lite"/>
    </source>
</evidence>
<dbReference type="EMBL" id="DQ440029">
    <property type="protein sequence ID" value="ABF18062.1"/>
    <property type="molecule type" value="mRNA"/>
</dbReference>
<protein>
    <submittedName>
        <fullName evidence="3">Salivary secreted peptide with WWW domain</fullName>
    </submittedName>
</protein>
<dbReference type="AlphaFoldDB" id="Q1HRR5"/>
<name>Q1HRR5_AEDAE</name>
<sequence length="119" mass="13380">MAGESFRSRVKVAVQSWKLLILSVLVLVATIHVTAGFRIFNPWWNQPSHLCRNVTEDGSPQPENGAPWWWRFIPLPPCHHPASNSSGSANGTGHWDSHQGNNSWSNSWSSNDGNHNYTY</sequence>
<accession>Q1HRR5</accession>
<keyword evidence="2" id="KW-1133">Transmembrane helix</keyword>
<evidence type="ECO:0000313" key="3">
    <source>
        <dbReference type="EMBL" id="ABF18062.1"/>
    </source>
</evidence>
<feature type="compositionally biased region" description="Low complexity" evidence="1">
    <location>
        <begin position="98"/>
        <end position="107"/>
    </location>
</feature>
<keyword evidence="2" id="KW-0812">Transmembrane</keyword>
<keyword evidence="2" id="KW-0472">Membrane</keyword>
<evidence type="ECO:0000256" key="2">
    <source>
        <dbReference type="SAM" id="Phobius"/>
    </source>
</evidence>
<reference evidence="3" key="2">
    <citation type="journal article" date="2007" name="BMC Genomics">
        <title>An annotated catalogue of salivary gland transcripts in the adult female mosquito, Aedes aegypti.</title>
        <authorList>
            <person name="Ribeiro J.M."/>
            <person name="Arca B."/>
            <person name="Lombardo F."/>
            <person name="Calvo E."/>
            <person name="Phan V.M."/>
            <person name="Chandra P.K."/>
            <person name="Wikel S.K."/>
        </authorList>
    </citation>
    <scope>NUCLEOTIDE SEQUENCE</scope>
</reference>